<evidence type="ECO:0000256" key="1">
    <source>
        <dbReference type="ARBA" id="ARBA00004173"/>
    </source>
</evidence>
<reference evidence="18" key="1">
    <citation type="submission" date="2012-01" db="EMBL/GenBank/DDBJ databases">
        <title>The Genome Sequence of Oreochromis niloticus (Nile Tilapia).</title>
        <authorList>
            <consortium name="Broad Institute Genome Assembly Team"/>
            <consortium name="Broad Institute Sequencing Platform"/>
            <person name="Di Palma F."/>
            <person name="Johnson J."/>
            <person name="Lander E.S."/>
            <person name="Lindblad-Toh K."/>
        </authorList>
    </citation>
    <scope>NUCLEOTIDE SEQUENCE [LARGE SCALE GENOMIC DNA]</scope>
</reference>
<reference evidence="17" key="2">
    <citation type="submission" date="2025-08" db="UniProtKB">
        <authorList>
            <consortium name="Ensembl"/>
        </authorList>
    </citation>
    <scope>IDENTIFICATION</scope>
</reference>
<keyword evidence="12" id="KW-0342">GTP-binding</keyword>
<dbReference type="Gene3D" id="3.40.50.300">
    <property type="entry name" value="P-loop containing nucleotide triphosphate hydrolases"/>
    <property type="match status" value="2"/>
</dbReference>
<comment type="subcellular location">
    <subcellularLocation>
        <location evidence="3">Cytoplasm</location>
        <location evidence="3">Cytosol</location>
    </subcellularLocation>
    <subcellularLocation>
        <location evidence="2">Endoplasmic reticulum</location>
    </subcellularLocation>
    <subcellularLocation>
        <location evidence="4">Golgi apparatus</location>
    </subcellularLocation>
    <subcellularLocation>
        <location evidence="1">Mitochondrion</location>
    </subcellularLocation>
</comment>
<keyword evidence="9" id="KW-0256">Endoplasmic reticulum</keyword>
<sequence length="452" mass="50030">MVKGDFLTQLSLKKNVYYSSAEQEEQEEPQKPELRILLLGKTGVGKSASGNTILGKGNAFELTSSECQKETGEFDGQKLAVIDTPGLSDTSKSEEELTAEMERAICFAAPGPNVFLVVIQGNCYSEDQETVKIIQKMFGKRSACSTLVLFTHGDDLKLDGDTIEKLISKDSTLSGFIRQCGGGYHVFNNRDKDPSQVRELLEKINTMVQRNAGRYFTVEMFREADLRIVLIGKTGAGKSASGNTILGQKAFKSLSSFSTVTSECQTKTGLFDGQTLAVIDTPGLFDTKKTEEEVKEDISSCINLAVPGPHVFLVVIQANRFTEEEKETVKIIQNMFGEQSACYTMALFTYGDNLERDEVTIENMISDNPTLSGFISQCGGGYHVFNNTVKNPSQVRELPEKINTMTERNGGGYYTNEMFREAQRVMKKPEVKLGIVLVGKLELRRVQQETSF</sequence>
<evidence type="ECO:0000256" key="13">
    <source>
        <dbReference type="ARBA" id="ARBA00056809"/>
    </source>
</evidence>
<dbReference type="OMA" id="HGCLMEI"/>
<keyword evidence="11" id="KW-0496">Mitochondrion</keyword>
<protein>
    <recommendedName>
        <fullName evidence="14">GTPase IMAP family member 8</fullName>
    </recommendedName>
    <alternativeName>
        <fullName evidence="15">Immune-associated nucleotide-binding protein 9</fullName>
    </alternativeName>
</protein>
<dbReference type="CDD" id="cd01852">
    <property type="entry name" value="AIG1"/>
    <property type="match status" value="1"/>
</dbReference>
<dbReference type="InterPro" id="IPR027417">
    <property type="entry name" value="P-loop_NTPase"/>
</dbReference>
<dbReference type="GO" id="GO:0005829">
    <property type="term" value="C:cytosol"/>
    <property type="evidence" value="ECO:0007669"/>
    <property type="project" value="UniProtKB-SubCell"/>
</dbReference>
<dbReference type="Proteomes" id="UP000005207">
    <property type="component" value="Linkage group LG3"/>
</dbReference>
<dbReference type="PROSITE" id="PS51720">
    <property type="entry name" value="G_AIG1"/>
    <property type="match status" value="2"/>
</dbReference>
<feature type="domain" description="AIG1-type G" evidence="16">
    <location>
        <begin position="31"/>
        <end position="219"/>
    </location>
</feature>
<dbReference type="GO" id="GO:0005783">
    <property type="term" value="C:endoplasmic reticulum"/>
    <property type="evidence" value="ECO:0007669"/>
    <property type="project" value="UniProtKB-SubCell"/>
</dbReference>
<evidence type="ECO:0000256" key="7">
    <source>
        <dbReference type="ARBA" id="ARBA00022737"/>
    </source>
</evidence>
<keyword evidence="10" id="KW-0333">Golgi apparatus</keyword>
<evidence type="ECO:0000256" key="3">
    <source>
        <dbReference type="ARBA" id="ARBA00004514"/>
    </source>
</evidence>
<dbReference type="AlphaFoldDB" id="A0A669B5P1"/>
<dbReference type="PANTHER" id="PTHR10903:SF186">
    <property type="entry name" value="GTPASE IMAP FAMILY MEMBER 4-LIKE-RELATED"/>
    <property type="match status" value="1"/>
</dbReference>
<dbReference type="GeneTree" id="ENSGT01120000271858"/>
<keyword evidence="6" id="KW-0963">Cytoplasm</keyword>
<keyword evidence="8" id="KW-0547">Nucleotide-binding</keyword>
<dbReference type="GO" id="GO:0005739">
    <property type="term" value="C:mitochondrion"/>
    <property type="evidence" value="ECO:0007669"/>
    <property type="project" value="UniProtKB-SubCell"/>
</dbReference>
<proteinExistence type="inferred from homology"/>
<evidence type="ECO:0000256" key="10">
    <source>
        <dbReference type="ARBA" id="ARBA00023034"/>
    </source>
</evidence>
<dbReference type="InParanoid" id="A0A669B5P1"/>
<dbReference type="PANTHER" id="PTHR10903">
    <property type="entry name" value="GTPASE, IMAP FAMILY MEMBER-RELATED"/>
    <property type="match status" value="1"/>
</dbReference>
<evidence type="ECO:0000256" key="11">
    <source>
        <dbReference type="ARBA" id="ARBA00023128"/>
    </source>
</evidence>
<keyword evidence="7" id="KW-0677">Repeat</keyword>
<dbReference type="InterPro" id="IPR006703">
    <property type="entry name" value="G_AIG1"/>
</dbReference>
<dbReference type="FunFam" id="3.40.50.300:FF:000366">
    <property type="entry name" value="GTPase, IMAP family member 2"/>
    <property type="match status" value="1"/>
</dbReference>
<dbReference type="Ensembl" id="ENSONIT00000041222.1">
    <property type="protein sequence ID" value="ENSONIP00000031048.1"/>
    <property type="gene ID" value="ENSONIG00000040538.1"/>
</dbReference>
<dbReference type="GO" id="GO:0005525">
    <property type="term" value="F:GTP binding"/>
    <property type="evidence" value="ECO:0007669"/>
    <property type="project" value="UniProtKB-KW"/>
</dbReference>
<comment type="similarity">
    <text evidence="5">Belongs to the TRAFAC class TrmE-Era-EngA-EngB-Septin-like GTPase superfamily. AIG1/Toc34/Toc159-like paraseptin GTPase family. IAN subfamily.</text>
</comment>
<evidence type="ECO:0000313" key="17">
    <source>
        <dbReference type="Ensembl" id="ENSONIP00000031048.1"/>
    </source>
</evidence>
<dbReference type="SUPFAM" id="SSF52540">
    <property type="entry name" value="P-loop containing nucleoside triphosphate hydrolases"/>
    <property type="match status" value="2"/>
</dbReference>
<dbReference type="InterPro" id="IPR045058">
    <property type="entry name" value="GIMA/IAN/Toc"/>
</dbReference>
<evidence type="ECO:0000256" key="14">
    <source>
        <dbReference type="ARBA" id="ARBA00073539"/>
    </source>
</evidence>
<feature type="domain" description="AIG1-type G" evidence="16">
    <location>
        <begin position="223"/>
        <end position="423"/>
    </location>
</feature>
<dbReference type="GO" id="GO:0005794">
    <property type="term" value="C:Golgi apparatus"/>
    <property type="evidence" value="ECO:0007669"/>
    <property type="project" value="UniProtKB-SubCell"/>
</dbReference>
<keyword evidence="18" id="KW-1185">Reference proteome</keyword>
<evidence type="ECO:0000256" key="12">
    <source>
        <dbReference type="ARBA" id="ARBA00023134"/>
    </source>
</evidence>
<dbReference type="Pfam" id="PF04548">
    <property type="entry name" value="AIG1"/>
    <property type="match status" value="2"/>
</dbReference>
<evidence type="ECO:0000256" key="4">
    <source>
        <dbReference type="ARBA" id="ARBA00004555"/>
    </source>
</evidence>
<comment type="function">
    <text evidence="13">Exerts an anti-apoptotic effect in the immune system and is involved in responses to infections.</text>
</comment>
<evidence type="ECO:0000256" key="8">
    <source>
        <dbReference type="ARBA" id="ARBA00022741"/>
    </source>
</evidence>
<dbReference type="FunFam" id="3.40.50.300:FF:000536">
    <property type="entry name" value="GTPase IMAP family member 8"/>
    <property type="match status" value="1"/>
</dbReference>
<evidence type="ECO:0000259" key="16">
    <source>
        <dbReference type="PROSITE" id="PS51720"/>
    </source>
</evidence>
<evidence type="ECO:0000256" key="6">
    <source>
        <dbReference type="ARBA" id="ARBA00022490"/>
    </source>
</evidence>
<accession>A0A669B5P1</accession>
<name>A0A669B5P1_ORENI</name>
<evidence type="ECO:0000256" key="2">
    <source>
        <dbReference type="ARBA" id="ARBA00004240"/>
    </source>
</evidence>
<evidence type="ECO:0000256" key="5">
    <source>
        <dbReference type="ARBA" id="ARBA00008535"/>
    </source>
</evidence>
<reference evidence="17" key="3">
    <citation type="submission" date="2025-09" db="UniProtKB">
        <authorList>
            <consortium name="Ensembl"/>
        </authorList>
    </citation>
    <scope>IDENTIFICATION</scope>
</reference>
<evidence type="ECO:0000256" key="9">
    <source>
        <dbReference type="ARBA" id="ARBA00022824"/>
    </source>
</evidence>
<organism evidence="17 18">
    <name type="scientific">Oreochromis niloticus</name>
    <name type="common">Nile tilapia</name>
    <name type="synonym">Tilapia nilotica</name>
    <dbReference type="NCBI Taxonomy" id="8128"/>
    <lineage>
        <taxon>Eukaryota</taxon>
        <taxon>Metazoa</taxon>
        <taxon>Chordata</taxon>
        <taxon>Craniata</taxon>
        <taxon>Vertebrata</taxon>
        <taxon>Euteleostomi</taxon>
        <taxon>Actinopterygii</taxon>
        <taxon>Neopterygii</taxon>
        <taxon>Teleostei</taxon>
        <taxon>Neoteleostei</taxon>
        <taxon>Acanthomorphata</taxon>
        <taxon>Ovalentaria</taxon>
        <taxon>Cichlomorphae</taxon>
        <taxon>Cichliformes</taxon>
        <taxon>Cichlidae</taxon>
        <taxon>African cichlids</taxon>
        <taxon>Pseudocrenilabrinae</taxon>
        <taxon>Oreochromini</taxon>
        <taxon>Oreochromis</taxon>
    </lineage>
</organism>
<evidence type="ECO:0000256" key="15">
    <source>
        <dbReference type="ARBA" id="ARBA00077278"/>
    </source>
</evidence>
<evidence type="ECO:0000313" key="18">
    <source>
        <dbReference type="Proteomes" id="UP000005207"/>
    </source>
</evidence>